<keyword evidence="1" id="KW-0732">Signal</keyword>
<evidence type="ECO:0000313" key="2">
    <source>
        <dbReference type="EMBL" id="KAF3887757.1"/>
    </source>
</evidence>
<evidence type="ECO:0000256" key="1">
    <source>
        <dbReference type="SAM" id="SignalP"/>
    </source>
</evidence>
<sequence length="239" mass="25455">MIQRKLLLIFGLLTLGLCTVPNPAKALTLSQNPNFTDTDFENLIKQGQFSEKFVAEGRIGDLGGLATYELSINDDIQQGGQPVEQQQYAWVNNQPVNFSLEYTGNSVKYIVGGQTLSSTAFNGPVSDIFIRTFASQNSVVSLSDLVLNGTSLGSLNSSSLGLASDVDYLRISDISDPFVLTGQTTLFWAGTTPPKNSQLAYQFKVGGSSKTSVPEPGTIGAIALVAFAGLGYSRKKPAA</sequence>
<dbReference type="OrthoDB" id="509365at2"/>
<dbReference type="AlphaFoldDB" id="A0A0C1NEM1"/>
<reference evidence="3" key="1">
    <citation type="journal article" date="2015" name="Genome Announc.">
        <title>Draft Genome Sequence of Tolypothrix boutellei Strain VB521301.</title>
        <authorList>
            <person name="Chandrababunaidu M.M."/>
            <person name="Singh D."/>
            <person name="Sen D."/>
            <person name="Bhan S."/>
            <person name="Das S."/>
            <person name="Gupta A."/>
            <person name="Adhikary S.P."/>
            <person name="Tripathy S."/>
        </authorList>
    </citation>
    <scope>NUCLEOTIDE SEQUENCE</scope>
    <source>
        <strain evidence="3">VB521301</strain>
    </source>
</reference>
<evidence type="ECO:0000313" key="4">
    <source>
        <dbReference type="Proteomes" id="UP000029738"/>
    </source>
</evidence>
<dbReference type="EMBL" id="JHEG02000019">
    <property type="protein sequence ID" value="KIE13262.1"/>
    <property type="molecule type" value="Genomic_DNA"/>
</dbReference>
<reference evidence="2" key="2">
    <citation type="submission" date="2019-11" db="EMBL/GenBank/DDBJ databases">
        <title>Improved Assembly of Tolypothrix boutellei genome.</title>
        <authorList>
            <person name="Sarangi A.N."/>
            <person name="Mukherjee M."/>
            <person name="Ghosh S."/>
            <person name="Singh D."/>
            <person name="Das A."/>
            <person name="Kant S."/>
            <person name="Prusty A."/>
            <person name="Tripathy S."/>
        </authorList>
    </citation>
    <scope>NUCLEOTIDE SEQUENCE</scope>
    <source>
        <strain evidence="2">VB521301</strain>
    </source>
</reference>
<dbReference type="NCBIfam" id="NF041928">
    <property type="entry name" value="choice_anch_W"/>
    <property type="match status" value="1"/>
</dbReference>
<organism evidence="3">
    <name type="scientific">Tolypothrix bouteillei VB521301</name>
    <dbReference type="NCBI Taxonomy" id="1479485"/>
    <lineage>
        <taxon>Bacteria</taxon>
        <taxon>Bacillati</taxon>
        <taxon>Cyanobacteriota</taxon>
        <taxon>Cyanophyceae</taxon>
        <taxon>Nostocales</taxon>
        <taxon>Tolypothrichaceae</taxon>
        <taxon>Tolypothrix</taxon>
    </lineage>
</organism>
<gene>
    <name evidence="3" type="ORF">DA73_0207795</name>
    <name evidence="2" type="ORF">DA73_0400021360</name>
</gene>
<accession>A0A0C1NEM1</accession>
<protein>
    <submittedName>
        <fullName evidence="2">PEP-CTERM sorting domain-containing protein</fullName>
    </submittedName>
</protein>
<dbReference type="EMBL" id="JHEG04000001">
    <property type="protein sequence ID" value="KAF3887757.1"/>
    <property type="molecule type" value="Genomic_DNA"/>
</dbReference>
<feature type="signal peptide" evidence="1">
    <location>
        <begin position="1"/>
        <end position="26"/>
    </location>
</feature>
<evidence type="ECO:0000313" key="3">
    <source>
        <dbReference type="EMBL" id="KIE13262.1"/>
    </source>
</evidence>
<dbReference type="InterPro" id="IPR049671">
    <property type="entry name" value="Choice_anch_W"/>
</dbReference>
<feature type="chain" id="PRO_5036532813" evidence="1">
    <location>
        <begin position="27"/>
        <end position="239"/>
    </location>
</feature>
<dbReference type="NCBIfam" id="TIGR02595">
    <property type="entry name" value="PEP_CTERM"/>
    <property type="match status" value="1"/>
</dbReference>
<comment type="caution">
    <text evidence="3">The sequence shown here is derived from an EMBL/GenBank/DDBJ whole genome shotgun (WGS) entry which is preliminary data.</text>
</comment>
<name>A0A0C1NEM1_9CYAN</name>
<proteinExistence type="predicted"/>
<keyword evidence="4" id="KW-1185">Reference proteome</keyword>
<dbReference type="Proteomes" id="UP000029738">
    <property type="component" value="Unassembled WGS sequence"/>
</dbReference>
<dbReference type="InterPro" id="IPR013424">
    <property type="entry name" value="Ice-binding_C"/>
</dbReference>
<dbReference type="RefSeq" id="WP_038079810.1">
    <property type="nucleotide sequence ID" value="NZ_JHEG04000001.1"/>
</dbReference>